<dbReference type="InterPro" id="IPR011006">
    <property type="entry name" value="CheY-like_superfamily"/>
</dbReference>
<evidence type="ECO:0000259" key="4">
    <source>
        <dbReference type="PROSITE" id="PS50043"/>
    </source>
</evidence>
<dbReference type="CDD" id="cd17535">
    <property type="entry name" value="REC_NarL-like"/>
    <property type="match status" value="1"/>
</dbReference>
<feature type="domain" description="HTH luxR-type" evidence="4">
    <location>
        <begin position="157"/>
        <end position="222"/>
    </location>
</feature>
<dbReference type="eggNOG" id="COG2197">
    <property type="taxonomic scope" value="Bacteria"/>
</dbReference>
<dbReference type="PROSITE" id="PS50110">
    <property type="entry name" value="RESPONSE_REGULATORY"/>
    <property type="match status" value="1"/>
</dbReference>
<dbReference type="KEGG" id="rca:Rcas_1355"/>
<accession>A7NIZ3</accession>
<evidence type="ECO:0000256" key="1">
    <source>
        <dbReference type="ARBA" id="ARBA00022553"/>
    </source>
</evidence>
<dbReference type="SUPFAM" id="SSF52172">
    <property type="entry name" value="CheY-like"/>
    <property type="match status" value="1"/>
</dbReference>
<dbReference type="PRINTS" id="PR00038">
    <property type="entry name" value="HTHLUXR"/>
</dbReference>
<dbReference type="SMART" id="SM00448">
    <property type="entry name" value="REC"/>
    <property type="match status" value="1"/>
</dbReference>
<dbReference type="InterPro" id="IPR058245">
    <property type="entry name" value="NreC/VraR/RcsB-like_REC"/>
</dbReference>
<dbReference type="CDD" id="cd06170">
    <property type="entry name" value="LuxR_C_like"/>
    <property type="match status" value="1"/>
</dbReference>
<dbReference type="Gene3D" id="3.40.50.2300">
    <property type="match status" value="1"/>
</dbReference>
<dbReference type="SMART" id="SM00421">
    <property type="entry name" value="HTH_LUXR"/>
    <property type="match status" value="1"/>
</dbReference>
<feature type="modified residue" description="4-aspartylphosphate" evidence="3">
    <location>
        <position position="66"/>
    </location>
</feature>
<dbReference type="AlphaFoldDB" id="A7NIZ3"/>
<dbReference type="OrthoDB" id="154278at2"/>
<name>A7NIZ3_ROSCS</name>
<dbReference type="GO" id="GO:0006355">
    <property type="term" value="P:regulation of DNA-templated transcription"/>
    <property type="evidence" value="ECO:0007669"/>
    <property type="project" value="InterPro"/>
</dbReference>
<evidence type="ECO:0000313" key="7">
    <source>
        <dbReference type="Proteomes" id="UP000000263"/>
    </source>
</evidence>
<dbReference type="PROSITE" id="PS00622">
    <property type="entry name" value="HTH_LUXR_1"/>
    <property type="match status" value="1"/>
</dbReference>
<reference evidence="6 7" key="1">
    <citation type="submission" date="2007-08" db="EMBL/GenBank/DDBJ databases">
        <title>Complete sequence of Roseiflexus castenholzii DSM 13941.</title>
        <authorList>
            <consortium name="US DOE Joint Genome Institute"/>
            <person name="Copeland A."/>
            <person name="Lucas S."/>
            <person name="Lapidus A."/>
            <person name="Barry K."/>
            <person name="Glavina del Rio T."/>
            <person name="Dalin E."/>
            <person name="Tice H."/>
            <person name="Pitluck S."/>
            <person name="Thompson L.S."/>
            <person name="Brettin T."/>
            <person name="Bruce D."/>
            <person name="Detter J.C."/>
            <person name="Han C."/>
            <person name="Tapia R."/>
            <person name="Schmutz J."/>
            <person name="Larimer F."/>
            <person name="Land M."/>
            <person name="Hauser L."/>
            <person name="Kyrpides N."/>
            <person name="Mikhailova N."/>
            <person name="Bryant D.A."/>
            <person name="Hanada S."/>
            <person name="Tsukatani Y."/>
            <person name="Richardson P."/>
        </authorList>
    </citation>
    <scope>NUCLEOTIDE SEQUENCE [LARGE SCALE GENOMIC DNA]</scope>
    <source>
        <strain evidence="7">DSM 13941 / HLO8</strain>
    </source>
</reference>
<evidence type="ECO:0000256" key="2">
    <source>
        <dbReference type="ARBA" id="ARBA00023125"/>
    </source>
</evidence>
<dbReference type="PROSITE" id="PS50043">
    <property type="entry name" value="HTH_LUXR_2"/>
    <property type="match status" value="1"/>
</dbReference>
<dbReference type="PANTHER" id="PTHR43214">
    <property type="entry name" value="TWO-COMPONENT RESPONSE REGULATOR"/>
    <property type="match status" value="1"/>
</dbReference>
<dbReference type="InterPro" id="IPR039420">
    <property type="entry name" value="WalR-like"/>
</dbReference>
<dbReference type="GO" id="GO:0003677">
    <property type="term" value="F:DNA binding"/>
    <property type="evidence" value="ECO:0007669"/>
    <property type="project" value="UniProtKB-KW"/>
</dbReference>
<keyword evidence="7" id="KW-1185">Reference proteome</keyword>
<keyword evidence="2" id="KW-0238">DNA-binding</keyword>
<sequence>MTFNPTAGSSSPSTRVLIVDDHELARAGLAAVLACEPGIEVVGEADNGAAALDFVARHPVDLVMMDLQMPVIDGIEATRRIKALHPAIGIIMVTVQAKPDALMEALRAGVAGYLLKDASRREIIGAVRQVLRGEAFLNPDLVLQTLRRLAHATPTDDATPIEPLTPREQQVLRLLMQGKTNREIARELIISPGTVKVHVEHIIAKLGVSDRTQAAVRALELGLVRDKGRD</sequence>
<evidence type="ECO:0000256" key="3">
    <source>
        <dbReference type="PROSITE-ProRule" id="PRU00169"/>
    </source>
</evidence>
<dbReference type="EMBL" id="CP000804">
    <property type="protein sequence ID" value="ABU57451.1"/>
    <property type="molecule type" value="Genomic_DNA"/>
</dbReference>
<dbReference type="InterPro" id="IPR001789">
    <property type="entry name" value="Sig_transdc_resp-reg_receiver"/>
</dbReference>
<dbReference type="RefSeq" id="WP_012119880.1">
    <property type="nucleotide sequence ID" value="NC_009767.1"/>
</dbReference>
<dbReference type="Pfam" id="PF00196">
    <property type="entry name" value="GerE"/>
    <property type="match status" value="1"/>
</dbReference>
<keyword evidence="1 3" id="KW-0597">Phosphoprotein</keyword>
<dbReference type="Pfam" id="PF00072">
    <property type="entry name" value="Response_reg"/>
    <property type="match status" value="1"/>
</dbReference>
<evidence type="ECO:0000313" key="6">
    <source>
        <dbReference type="EMBL" id="ABU57451.1"/>
    </source>
</evidence>
<gene>
    <name evidence="6" type="ordered locus">Rcas_1355</name>
</gene>
<feature type="domain" description="Response regulatory" evidence="5">
    <location>
        <begin position="15"/>
        <end position="131"/>
    </location>
</feature>
<proteinExistence type="predicted"/>
<dbReference type="GO" id="GO:0000160">
    <property type="term" value="P:phosphorelay signal transduction system"/>
    <property type="evidence" value="ECO:0007669"/>
    <property type="project" value="InterPro"/>
</dbReference>
<dbReference type="HOGENOM" id="CLU_000445_90_8_0"/>
<protein>
    <submittedName>
        <fullName evidence="6">Two component transcriptional regulator, LuxR family</fullName>
    </submittedName>
</protein>
<evidence type="ECO:0000259" key="5">
    <source>
        <dbReference type="PROSITE" id="PS50110"/>
    </source>
</evidence>
<organism evidence="6 7">
    <name type="scientific">Roseiflexus castenholzii (strain DSM 13941 / HLO8)</name>
    <dbReference type="NCBI Taxonomy" id="383372"/>
    <lineage>
        <taxon>Bacteria</taxon>
        <taxon>Bacillati</taxon>
        <taxon>Chloroflexota</taxon>
        <taxon>Chloroflexia</taxon>
        <taxon>Chloroflexales</taxon>
        <taxon>Roseiflexineae</taxon>
        <taxon>Roseiflexaceae</taxon>
        <taxon>Roseiflexus</taxon>
    </lineage>
</organism>
<dbReference type="InterPro" id="IPR000792">
    <property type="entry name" value="Tscrpt_reg_LuxR_C"/>
</dbReference>
<dbReference type="Proteomes" id="UP000000263">
    <property type="component" value="Chromosome"/>
</dbReference>
<dbReference type="STRING" id="383372.Rcas_1355"/>